<dbReference type="EMBL" id="CP031165">
    <property type="protein sequence ID" value="AXV09753.1"/>
    <property type="molecule type" value="Genomic_DNA"/>
</dbReference>
<accession>A0A346Y5K6</accession>
<dbReference type="GO" id="GO:0005886">
    <property type="term" value="C:plasma membrane"/>
    <property type="evidence" value="ECO:0007669"/>
    <property type="project" value="UniProtKB-SubCell"/>
</dbReference>
<evidence type="ECO:0000256" key="5">
    <source>
        <dbReference type="ARBA" id="ARBA00022984"/>
    </source>
</evidence>
<evidence type="ECO:0000256" key="4">
    <source>
        <dbReference type="ARBA" id="ARBA00022960"/>
    </source>
</evidence>
<evidence type="ECO:0000256" key="8">
    <source>
        <dbReference type="HAMAP-Rule" id="MF_02078"/>
    </source>
</evidence>
<dbReference type="InterPro" id="IPR004268">
    <property type="entry name" value="MurJ"/>
</dbReference>
<dbReference type="GO" id="GO:0008360">
    <property type="term" value="P:regulation of cell shape"/>
    <property type="evidence" value="ECO:0007669"/>
    <property type="project" value="UniProtKB-KW"/>
</dbReference>
<comment type="subcellular location">
    <subcellularLocation>
        <location evidence="1 8">Cell membrane</location>
        <topology evidence="1 8">Multi-pass membrane protein</topology>
    </subcellularLocation>
</comment>
<dbReference type="GO" id="GO:0071555">
    <property type="term" value="P:cell wall organization"/>
    <property type="evidence" value="ECO:0007669"/>
    <property type="project" value="UniProtKB-KW"/>
</dbReference>
<keyword evidence="5 8" id="KW-0573">Peptidoglycan synthesis</keyword>
<dbReference type="Pfam" id="PF03023">
    <property type="entry name" value="MurJ"/>
    <property type="match status" value="1"/>
</dbReference>
<comment type="caution">
    <text evidence="8">Lacks conserved residue(s) required for the propagation of feature annotation.</text>
</comment>
<feature type="transmembrane region" description="Helical" evidence="8">
    <location>
        <begin position="91"/>
        <end position="112"/>
    </location>
</feature>
<gene>
    <name evidence="8" type="primary">murJ</name>
    <name evidence="10" type="ORF">DVS28_a5097</name>
</gene>
<dbReference type="PANTHER" id="PTHR47019">
    <property type="entry name" value="LIPID II FLIPPASE MURJ"/>
    <property type="match status" value="1"/>
</dbReference>
<feature type="transmembrane region" description="Helical" evidence="8">
    <location>
        <begin position="530"/>
        <end position="547"/>
    </location>
</feature>
<feature type="transmembrane region" description="Helical" evidence="8">
    <location>
        <begin position="506"/>
        <end position="524"/>
    </location>
</feature>
<feature type="transmembrane region" description="Helical" evidence="8">
    <location>
        <begin position="374"/>
        <end position="395"/>
    </location>
</feature>
<feature type="transmembrane region" description="Helical" evidence="8">
    <location>
        <begin position="407"/>
        <end position="428"/>
    </location>
</feature>
<feature type="transmembrane region" description="Helical" evidence="8">
    <location>
        <begin position="264"/>
        <end position="286"/>
    </location>
</feature>
<proteinExistence type="inferred from homology"/>
<keyword evidence="2 8" id="KW-1003">Cell membrane</keyword>
<keyword evidence="11" id="KW-1185">Reference proteome</keyword>
<dbReference type="Proteomes" id="UP000264006">
    <property type="component" value="Chromosome"/>
</dbReference>
<organism evidence="10 11">
    <name type="scientific">Euzebya pacifica</name>
    <dbReference type="NCBI Taxonomy" id="1608957"/>
    <lineage>
        <taxon>Bacteria</taxon>
        <taxon>Bacillati</taxon>
        <taxon>Actinomycetota</taxon>
        <taxon>Nitriliruptoria</taxon>
        <taxon>Euzebyales</taxon>
    </lineage>
</organism>
<reference evidence="10 11" key="1">
    <citation type="submission" date="2018-09" db="EMBL/GenBank/DDBJ databases">
        <title>Complete genome sequence of Euzebya sp. DY32-46 isolated from seawater of Pacific Ocean.</title>
        <authorList>
            <person name="Xu L."/>
            <person name="Wu Y.-H."/>
            <person name="Xu X.-W."/>
        </authorList>
    </citation>
    <scope>NUCLEOTIDE SEQUENCE [LARGE SCALE GENOMIC DNA]</scope>
    <source>
        <strain evidence="10 11">DY32-46</strain>
    </source>
</reference>
<protein>
    <recommendedName>
        <fullName evidence="8">Probable lipid II flippase MurJ</fullName>
    </recommendedName>
</protein>
<dbReference type="AlphaFoldDB" id="A0A346Y5K6"/>
<evidence type="ECO:0000313" key="10">
    <source>
        <dbReference type="EMBL" id="AXV09753.1"/>
    </source>
</evidence>
<evidence type="ECO:0000313" key="11">
    <source>
        <dbReference type="Proteomes" id="UP000264006"/>
    </source>
</evidence>
<dbReference type="RefSeq" id="WP_164711020.1">
    <property type="nucleotide sequence ID" value="NZ_CP031165.1"/>
</dbReference>
<dbReference type="GO" id="GO:0015648">
    <property type="term" value="F:lipid-linked peptidoglycan transporter activity"/>
    <property type="evidence" value="ECO:0007669"/>
    <property type="project" value="UniProtKB-UniRule"/>
</dbReference>
<dbReference type="HAMAP" id="MF_02078">
    <property type="entry name" value="MurJ_MviN"/>
    <property type="match status" value="1"/>
</dbReference>
<dbReference type="UniPathway" id="UPA00219"/>
<evidence type="ECO:0000256" key="1">
    <source>
        <dbReference type="ARBA" id="ARBA00004651"/>
    </source>
</evidence>
<feature type="transmembrane region" description="Helical" evidence="8">
    <location>
        <begin position="339"/>
        <end position="362"/>
    </location>
</feature>
<dbReference type="PRINTS" id="PR01806">
    <property type="entry name" value="VIRFACTRMVIN"/>
</dbReference>
<dbReference type="PANTHER" id="PTHR47019:SF1">
    <property type="entry name" value="LIPID II FLIPPASE MURJ"/>
    <property type="match status" value="1"/>
</dbReference>
<keyword evidence="4 8" id="KW-0133">Cell shape</keyword>
<keyword evidence="3 8" id="KW-0812">Transmembrane</keyword>
<keyword evidence="8" id="KW-0813">Transport</keyword>
<sequence length="578" mass="59903">MTSTVSRVASRLGGSGKVAAGIFSSRVAGLAREIAVAAFLGNGATLDAFSAAMKIPNLLQNLLGEGVLSASFIPSYARLLAEDREEEAGRLAATVLSLLVALTGALVVLGVLGAELLTDLLTPGVSGDRRDLTISLIRVVTPGIGLLVVSAWCLGVLNSHRRFFLSYVAPVVWNVTQIVALAVGGWFVFDAAVSTQGTSVINADARGLTLVLGWATVLGAALQVAVQVPQIRRLSPGIRLRFTIDGPVREVISRFVPVLGARGVVQLSAFLDQLLASFLVVGAIGALRYGQVLYLLPISLFGMSVAAAELPAMSAATSQDAAAAAKAIRARLHRGLRRISYFVVPTAVAYVAAGDVVVGALLQRGEFSRANTLQVWAVLGGYAIGLLGATSARLLQSALYGLGDAKLPARASIVRVVVSSIIGVLLMFQLDRVGVGPDGLQVLGDLPAFGPLPPAVREAADLPRLGALGLTIGSGIAAWVEYWLLRDRLQRRVGVIHHAGGVLDQTLAGALAAVAVTVVGRLLIGDLPPLLEAMVVLPLAGVAYLLVTKQLGFPLARAVSGRPPARSAHGRRATGPPS</sequence>
<dbReference type="GO" id="GO:0009252">
    <property type="term" value="P:peptidoglycan biosynthetic process"/>
    <property type="evidence" value="ECO:0007669"/>
    <property type="project" value="UniProtKB-UniRule"/>
</dbReference>
<dbReference type="GO" id="GO:0034204">
    <property type="term" value="P:lipid translocation"/>
    <property type="evidence" value="ECO:0007669"/>
    <property type="project" value="TreeGrafter"/>
</dbReference>
<comment type="pathway">
    <text evidence="8">Cell wall biogenesis; peptidoglycan biosynthesis.</text>
</comment>
<evidence type="ECO:0000256" key="3">
    <source>
        <dbReference type="ARBA" id="ARBA00022692"/>
    </source>
</evidence>
<dbReference type="InterPro" id="IPR051050">
    <property type="entry name" value="Lipid_II_flippase_MurJ/MviN"/>
</dbReference>
<evidence type="ECO:0000256" key="9">
    <source>
        <dbReference type="SAM" id="MobiDB-lite"/>
    </source>
</evidence>
<keyword evidence="8" id="KW-0961">Cell wall biogenesis/degradation</keyword>
<comment type="similarity">
    <text evidence="8">Belongs to the MurJ/MviN family.</text>
</comment>
<evidence type="ECO:0000256" key="6">
    <source>
        <dbReference type="ARBA" id="ARBA00022989"/>
    </source>
</evidence>
<evidence type="ECO:0000256" key="2">
    <source>
        <dbReference type="ARBA" id="ARBA00022475"/>
    </source>
</evidence>
<feature type="transmembrane region" description="Helical" evidence="8">
    <location>
        <begin position="132"/>
        <end position="157"/>
    </location>
</feature>
<keyword evidence="6 8" id="KW-1133">Transmembrane helix</keyword>
<dbReference type="KEGG" id="euz:DVS28_a5097"/>
<comment type="function">
    <text evidence="8">Involved in peptidoglycan biosynthesis. Transports lipid-linked peptidoglycan precursors from the inner to the outer leaflet of the cytoplasmic membrane.</text>
</comment>
<feature type="transmembrane region" description="Helical" evidence="8">
    <location>
        <begin position="164"/>
        <end position="188"/>
    </location>
</feature>
<keyword evidence="7 8" id="KW-0472">Membrane</keyword>
<name>A0A346Y5K6_9ACTN</name>
<feature type="region of interest" description="Disordered" evidence="9">
    <location>
        <begin position="559"/>
        <end position="578"/>
    </location>
</feature>
<dbReference type="NCBIfam" id="TIGR01695">
    <property type="entry name" value="murJ_mviN"/>
    <property type="match status" value="1"/>
</dbReference>
<dbReference type="CDD" id="cd13123">
    <property type="entry name" value="MATE_MurJ_like"/>
    <property type="match status" value="1"/>
</dbReference>
<feature type="transmembrane region" description="Helical" evidence="8">
    <location>
        <begin position="465"/>
        <end position="485"/>
    </location>
</feature>
<evidence type="ECO:0000256" key="7">
    <source>
        <dbReference type="ARBA" id="ARBA00023136"/>
    </source>
</evidence>